<organism evidence="15 16">
    <name type="scientific">Pestalotiopsis fici (strain W106-1 / CGMCC3.15140)</name>
    <dbReference type="NCBI Taxonomy" id="1229662"/>
    <lineage>
        <taxon>Eukaryota</taxon>
        <taxon>Fungi</taxon>
        <taxon>Dikarya</taxon>
        <taxon>Ascomycota</taxon>
        <taxon>Pezizomycotina</taxon>
        <taxon>Sordariomycetes</taxon>
        <taxon>Xylariomycetidae</taxon>
        <taxon>Amphisphaeriales</taxon>
        <taxon>Sporocadaceae</taxon>
        <taxon>Pestalotiopsis</taxon>
    </lineage>
</organism>
<keyword evidence="5 12" id="KW-0064">Aspartyl protease</keyword>
<dbReference type="PROSITE" id="PS00141">
    <property type="entry name" value="ASP_PROTEASE"/>
    <property type="match status" value="1"/>
</dbReference>
<evidence type="ECO:0000256" key="13">
    <source>
        <dbReference type="SAM" id="SignalP"/>
    </source>
</evidence>
<dbReference type="KEGG" id="pfy:PFICI_15030"/>
<evidence type="ECO:0000256" key="7">
    <source>
        <dbReference type="ARBA" id="ARBA00023136"/>
    </source>
</evidence>
<dbReference type="AlphaFoldDB" id="W3WHL5"/>
<evidence type="ECO:0000256" key="11">
    <source>
        <dbReference type="PIRSR" id="PIRSR601461-2"/>
    </source>
</evidence>
<dbReference type="SUPFAM" id="SSF50630">
    <property type="entry name" value="Acid proteases"/>
    <property type="match status" value="1"/>
</dbReference>
<evidence type="ECO:0000256" key="2">
    <source>
        <dbReference type="ARBA" id="ARBA00007447"/>
    </source>
</evidence>
<evidence type="ECO:0000256" key="5">
    <source>
        <dbReference type="ARBA" id="ARBA00022750"/>
    </source>
</evidence>
<dbReference type="PROSITE" id="PS51767">
    <property type="entry name" value="PEPTIDASE_A1"/>
    <property type="match status" value="1"/>
</dbReference>
<evidence type="ECO:0000259" key="14">
    <source>
        <dbReference type="PROSITE" id="PS51767"/>
    </source>
</evidence>
<reference evidence="16" key="1">
    <citation type="journal article" date="2015" name="BMC Genomics">
        <title>Genomic and transcriptomic analysis of the endophytic fungus Pestalotiopsis fici reveals its lifestyle and high potential for synthesis of natural products.</title>
        <authorList>
            <person name="Wang X."/>
            <person name="Zhang X."/>
            <person name="Liu L."/>
            <person name="Xiang M."/>
            <person name="Wang W."/>
            <person name="Sun X."/>
            <person name="Che Y."/>
            <person name="Guo L."/>
            <person name="Liu G."/>
            <person name="Guo L."/>
            <person name="Wang C."/>
            <person name="Yin W.B."/>
            <person name="Stadler M."/>
            <person name="Zhang X."/>
            <person name="Liu X."/>
        </authorList>
    </citation>
    <scope>NUCLEOTIDE SEQUENCE [LARGE SCALE GENOMIC DNA]</scope>
    <source>
        <strain evidence="16">W106-1 / CGMCC3.15140</strain>
    </source>
</reference>
<dbReference type="CDD" id="cd05471">
    <property type="entry name" value="pepsin_like"/>
    <property type="match status" value="1"/>
</dbReference>
<dbReference type="OrthoDB" id="660550at2759"/>
<dbReference type="PANTHER" id="PTHR47966">
    <property type="entry name" value="BETA-SITE APP-CLEAVING ENZYME, ISOFORM A-RELATED"/>
    <property type="match status" value="1"/>
</dbReference>
<dbReference type="eggNOG" id="KOG1339">
    <property type="taxonomic scope" value="Eukaryota"/>
</dbReference>
<name>W3WHL5_PESFW</name>
<dbReference type="InterPro" id="IPR001461">
    <property type="entry name" value="Aspartic_peptidase_A1"/>
</dbReference>
<keyword evidence="13" id="KW-0732">Signal</keyword>
<evidence type="ECO:0000256" key="6">
    <source>
        <dbReference type="ARBA" id="ARBA00022801"/>
    </source>
</evidence>
<accession>W3WHL5</accession>
<keyword evidence="4 12" id="KW-0645">Protease</keyword>
<dbReference type="OMA" id="AASNTWV"/>
<dbReference type="InterPro" id="IPR021109">
    <property type="entry name" value="Peptidase_aspartic_dom_sf"/>
</dbReference>
<dbReference type="InterPro" id="IPR001969">
    <property type="entry name" value="Aspartic_peptidase_AS"/>
</dbReference>
<comment type="similarity">
    <text evidence="2 12">Belongs to the peptidase A1 family.</text>
</comment>
<dbReference type="Pfam" id="PF00026">
    <property type="entry name" value="Asp"/>
    <property type="match status" value="1"/>
</dbReference>
<feature type="domain" description="Peptidase A1" evidence="14">
    <location>
        <begin position="132"/>
        <end position="431"/>
    </location>
</feature>
<dbReference type="GO" id="GO:0005886">
    <property type="term" value="C:plasma membrane"/>
    <property type="evidence" value="ECO:0007669"/>
    <property type="project" value="UniProtKB-SubCell"/>
</dbReference>
<dbReference type="Gene3D" id="2.40.70.10">
    <property type="entry name" value="Acid Proteases"/>
    <property type="match status" value="2"/>
</dbReference>
<keyword evidence="9" id="KW-0449">Lipoprotein</keyword>
<feature type="active site" evidence="10">
    <location>
        <position position="150"/>
    </location>
</feature>
<dbReference type="Proteomes" id="UP000030651">
    <property type="component" value="Unassembled WGS sequence"/>
</dbReference>
<feature type="disulfide bond" evidence="11">
    <location>
        <begin position="163"/>
        <end position="168"/>
    </location>
</feature>
<evidence type="ECO:0000256" key="3">
    <source>
        <dbReference type="ARBA" id="ARBA00022475"/>
    </source>
</evidence>
<dbReference type="InterPro" id="IPR034164">
    <property type="entry name" value="Pepsin-like_dom"/>
</dbReference>
<feature type="chain" id="PRO_5004834647" description="Peptidase A1 domain-containing protein" evidence="13">
    <location>
        <begin position="20"/>
        <end position="533"/>
    </location>
</feature>
<dbReference type="MEROPS" id="A01.077"/>
<sequence length="533" mass="55560">MHHAAIICQLALWTTGIQAFQSPSSSQPRALHDVEDAGKRDVVARDAVGPMGFVTFKMATKGGASSADLVSKRIPQIAQNLARKYGSDLPSRTTHEGVTLVDRENTYSVATPVTPSQSNTAGVYQDGTDYSYFIKAEIGSEATPMYMLIDTGASTTWVMSSDCKSDPCTRHNTYGPEDSKTLTDSGKTFSVEYGSGEVSGHYIDDTMNVAGLSVQYEFGLANVTSSQFSSFPFEGILGLARNSGNFNDALKKAKVIDANIFAVSLSRAADGTNDGEISFGAVDPSKYTGDITYTTTTDDVSWSIIMDDITIGGKSSGNSGKTAYIDTGTTYAFGPPDDVAAVYKLIPDSKSDDGVTYTFPCDTTAQLAFTFSGTSFAVSAKDFIGASGSDNQCTGTLFGMEVVEGAWLLGDMFLKNVYSIFDIDGKRVGFASRAAGSGTTTALASSSTVVSTVVTEDGSTTLTTITTSSTATGVPSMGFTGGRDGSTSAADASTTAGASATATSTSTSSGEQSQVHKLYVSISCIISVIALVI</sequence>
<feature type="signal peptide" evidence="13">
    <location>
        <begin position="1"/>
        <end position="19"/>
    </location>
</feature>
<dbReference type="PANTHER" id="PTHR47966:SF75">
    <property type="entry name" value="ENDOPEPTIDASE (CTSD), PUTATIVE (AFU_ORTHOLOGUE AFUA_4G07040)-RELATED"/>
    <property type="match status" value="1"/>
</dbReference>
<dbReference type="InParanoid" id="W3WHL5"/>
<dbReference type="EMBL" id="KI912122">
    <property type="protein sequence ID" value="ETS73425.1"/>
    <property type="molecule type" value="Genomic_DNA"/>
</dbReference>
<evidence type="ECO:0000256" key="1">
    <source>
        <dbReference type="ARBA" id="ARBA00004236"/>
    </source>
</evidence>
<dbReference type="GO" id="GO:0004190">
    <property type="term" value="F:aspartic-type endopeptidase activity"/>
    <property type="evidence" value="ECO:0007669"/>
    <property type="project" value="UniProtKB-KW"/>
</dbReference>
<keyword evidence="6 12" id="KW-0378">Hydrolase</keyword>
<keyword evidence="11" id="KW-1015">Disulfide bond</keyword>
<dbReference type="HOGENOM" id="CLU_013253_10_1_1"/>
<protein>
    <recommendedName>
        <fullName evidence="14">Peptidase A1 domain-containing protein</fullName>
    </recommendedName>
</protein>
<keyword evidence="3" id="KW-1003">Cell membrane</keyword>
<dbReference type="GeneID" id="19280043"/>
<gene>
    <name evidence="15" type="ORF">PFICI_15030</name>
</gene>
<evidence type="ECO:0000256" key="12">
    <source>
        <dbReference type="RuleBase" id="RU000454"/>
    </source>
</evidence>
<evidence type="ECO:0000313" key="16">
    <source>
        <dbReference type="Proteomes" id="UP000030651"/>
    </source>
</evidence>
<feature type="active site" evidence="10">
    <location>
        <position position="326"/>
    </location>
</feature>
<evidence type="ECO:0000256" key="9">
    <source>
        <dbReference type="ARBA" id="ARBA00023288"/>
    </source>
</evidence>
<evidence type="ECO:0000313" key="15">
    <source>
        <dbReference type="EMBL" id="ETS73425.1"/>
    </source>
</evidence>
<comment type="subcellular location">
    <subcellularLocation>
        <location evidence="1">Cell membrane</location>
    </subcellularLocation>
</comment>
<dbReference type="InterPro" id="IPR033121">
    <property type="entry name" value="PEPTIDASE_A1"/>
</dbReference>
<evidence type="ECO:0000256" key="8">
    <source>
        <dbReference type="ARBA" id="ARBA00023180"/>
    </source>
</evidence>
<dbReference type="GO" id="GO:0006508">
    <property type="term" value="P:proteolysis"/>
    <property type="evidence" value="ECO:0007669"/>
    <property type="project" value="UniProtKB-KW"/>
</dbReference>
<evidence type="ECO:0000256" key="10">
    <source>
        <dbReference type="PIRSR" id="PIRSR601461-1"/>
    </source>
</evidence>
<dbReference type="PRINTS" id="PR00792">
    <property type="entry name" value="PEPSIN"/>
</dbReference>
<dbReference type="RefSeq" id="XP_007841802.1">
    <property type="nucleotide sequence ID" value="XM_007843611.1"/>
</dbReference>
<dbReference type="FunFam" id="2.40.70.10:FF:000060">
    <property type="entry name" value="Aspartic-type endopeptidase ctsD"/>
    <property type="match status" value="1"/>
</dbReference>
<proteinExistence type="inferred from homology"/>
<keyword evidence="16" id="KW-1185">Reference proteome</keyword>
<keyword evidence="8" id="KW-0325">Glycoprotein</keyword>
<keyword evidence="7" id="KW-0472">Membrane</keyword>
<evidence type="ECO:0000256" key="4">
    <source>
        <dbReference type="ARBA" id="ARBA00022670"/>
    </source>
</evidence>